<accession>A0A644ZKS2</accession>
<gene>
    <name evidence="2" type="ORF">SDC9_87979</name>
</gene>
<protein>
    <submittedName>
        <fullName evidence="2">Uncharacterized protein</fullName>
    </submittedName>
</protein>
<dbReference type="EMBL" id="VSSQ01009330">
    <property type="protein sequence ID" value="MPM41327.1"/>
    <property type="molecule type" value="Genomic_DNA"/>
</dbReference>
<evidence type="ECO:0000256" key="1">
    <source>
        <dbReference type="SAM" id="MobiDB-lite"/>
    </source>
</evidence>
<organism evidence="2">
    <name type="scientific">bioreactor metagenome</name>
    <dbReference type="NCBI Taxonomy" id="1076179"/>
    <lineage>
        <taxon>unclassified sequences</taxon>
        <taxon>metagenomes</taxon>
        <taxon>ecological metagenomes</taxon>
    </lineage>
</organism>
<comment type="caution">
    <text evidence="2">The sequence shown here is derived from an EMBL/GenBank/DDBJ whole genome shotgun (WGS) entry which is preliminary data.</text>
</comment>
<dbReference type="AlphaFoldDB" id="A0A644ZKS2"/>
<name>A0A644ZKS2_9ZZZZ</name>
<feature type="region of interest" description="Disordered" evidence="1">
    <location>
        <begin position="30"/>
        <end position="63"/>
    </location>
</feature>
<reference evidence="2" key="1">
    <citation type="submission" date="2019-08" db="EMBL/GenBank/DDBJ databases">
        <authorList>
            <person name="Kucharzyk K."/>
            <person name="Murdoch R.W."/>
            <person name="Higgins S."/>
            <person name="Loffler F."/>
        </authorList>
    </citation>
    <scope>NUCLEOTIDE SEQUENCE</scope>
</reference>
<sequence length="86" mass="9065">MEDSHDPLRRLVEVLPQAVLQKGELHRGGRLGHTVALGESTDGSGGVAPSPQAAEGGHAGVVPARDKPLFHQLAQLPFAHDRVIHA</sequence>
<evidence type="ECO:0000313" key="2">
    <source>
        <dbReference type="EMBL" id="MPM41327.1"/>
    </source>
</evidence>
<proteinExistence type="predicted"/>